<keyword evidence="9" id="KW-0963">Cytoplasm</keyword>
<keyword evidence="6 9" id="KW-0694">RNA-binding</keyword>
<sequence length="366" mass="40502">MKVLVGLSGGIDSSVAAWLLKEHGHEVEGATMLIWKKDSPYPAPVSPNSCYSPSRAEDKAHIAEFCARLGIPYTVLDCSALYESTVLEDFRREYMNARTPNPCVWCNAKIKFGCLLDYARSSGIIFDKFATGHYARITYCEELGRWELRKAVDAMKDQSYFLYRLSQDQLSHTIFPLGDMLKSEVRRIDVAQGFHPEGQAESQDFYGGDYSDLIGQEDRPGDIVTTDGLVLGHHRGFWHYTIGQRRGLGIAAEAPLYVLELDSVGNRVIVGFADEAGQSYATVSQVVWTSRDDFEADKVYLVKVRSASRGEEARVRKTGPDSFRIDFLTPSRGVTAGQSAVVYDGDLVVAGGIIETSPLDKAGRTV</sequence>
<gene>
    <name evidence="9 12" type="primary">mnmA</name>
    <name evidence="12" type="ORF">IAC42_05835</name>
</gene>
<evidence type="ECO:0000259" key="11">
    <source>
        <dbReference type="Pfam" id="PF20259"/>
    </source>
</evidence>
<reference evidence="12" key="1">
    <citation type="submission" date="2020-10" db="EMBL/GenBank/DDBJ databases">
        <authorList>
            <person name="Gilroy R."/>
        </authorList>
    </citation>
    <scope>NUCLEOTIDE SEQUENCE</scope>
    <source>
        <strain evidence="12">11167</strain>
    </source>
</reference>
<dbReference type="Pfam" id="PF20259">
    <property type="entry name" value="tRNA_Me_trans_M"/>
    <property type="match status" value="1"/>
</dbReference>
<name>A0A9D9E926_9SPIR</name>
<dbReference type="AlphaFoldDB" id="A0A9D9E926"/>
<dbReference type="PANTHER" id="PTHR11933:SF5">
    <property type="entry name" value="MITOCHONDRIAL TRNA-SPECIFIC 2-THIOURIDYLASE 1"/>
    <property type="match status" value="1"/>
</dbReference>
<keyword evidence="2 9" id="KW-0808">Transferase</keyword>
<evidence type="ECO:0000313" key="12">
    <source>
        <dbReference type="EMBL" id="MBO8443263.1"/>
    </source>
</evidence>
<evidence type="ECO:0000256" key="4">
    <source>
        <dbReference type="ARBA" id="ARBA00022741"/>
    </source>
</evidence>
<evidence type="ECO:0000256" key="1">
    <source>
        <dbReference type="ARBA" id="ARBA00022555"/>
    </source>
</evidence>
<dbReference type="InterPro" id="IPR004506">
    <property type="entry name" value="MnmA-like"/>
</dbReference>
<dbReference type="Pfam" id="PF20258">
    <property type="entry name" value="tRNA_Me_trans_C"/>
    <property type="match status" value="1"/>
</dbReference>
<proteinExistence type="inferred from homology"/>
<feature type="binding site" evidence="9">
    <location>
        <position position="32"/>
    </location>
    <ligand>
        <name>ATP</name>
        <dbReference type="ChEBI" id="CHEBI:30616"/>
    </ligand>
</feature>
<dbReference type="NCBIfam" id="NF001138">
    <property type="entry name" value="PRK00143.1"/>
    <property type="match status" value="1"/>
</dbReference>
<dbReference type="GO" id="GO:0000049">
    <property type="term" value="F:tRNA binding"/>
    <property type="evidence" value="ECO:0007669"/>
    <property type="project" value="UniProtKB-KW"/>
</dbReference>
<comment type="catalytic activity">
    <reaction evidence="8 9">
        <text>S-sulfanyl-L-cysteinyl-[protein] + uridine(34) in tRNA + AH2 + ATP = 2-thiouridine(34) in tRNA + L-cysteinyl-[protein] + A + AMP + diphosphate + H(+)</text>
        <dbReference type="Rhea" id="RHEA:47032"/>
        <dbReference type="Rhea" id="RHEA-COMP:10131"/>
        <dbReference type="Rhea" id="RHEA-COMP:11726"/>
        <dbReference type="Rhea" id="RHEA-COMP:11727"/>
        <dbReference type="Rhea" id="RHEA-COMP:11728"/>
        <dbReference type="ChEBI" id="CHEBI:13193"/>
        <dbReference type="ChEBI" id="CHEBI:15378"/>
        <dbReference type="ChEBI" id="CHEBI:17499"/>
        <dbReference type="ChEBI" id="CHEBI:29950"/>
        <dbReference type="ChEBI" id="CHEBI:30616"/>
        <dbReference type="ChEBI" id="CHEBI:33019"/>
        <dbReference type="ChEBI" id="CHEBI:61963"/>
        <dbReference type="ChEBI" id="CHEBI:65315"/>
        <dbReference type="ChEBI" id="CHEBI:87170"/>
        <dbReference type="ChEBI" id="CHEBI:456215"/>
        <dbReference type="EC" id="2.8.1.13"/>
    </reaction>
</comment>
<comment type="caution">
    <text evidence="12">The sequence shown here is derived from an EMBL/GenBank/DDBJ whole genome shotgun (WGS) entry which is preliminary data.</text>
</comment>
<dbReference type="InterPro" id="IPR046885">
    <property type="entry name" value="MnmA-like_C"/>
</dbReference>
<feature type="active site" description="Nucleophile" evidence="9">
    <location>
        <position position="106"/>
    </location>
</feature>
<reference evidence="12" key="2">
    <citation type="journal article" date="2021" name="PeerJ">
        <title>Extensive microbial diversity within the chicken gut microbiome revealed by metagenomics and culture.</title>
        <authorList>
            <person name="Gilroy R."/>
            <person name="Ravi A."/>
            <person name="Getino M."/>
            <person name="Pursley I."/>
            <person name="Horton D.L."/>
            <person name="Alikhan N.F."/>
            <person name="Baker D."/>
            <person name="Gharbi K."/>
            <person name="Hall N."/>
            <person name="Watson M."/>
            <person name="Adriaenssens E.M."/>
            <person name="Foster-Nyarko E."/>
            <person name="Jarju S."/>
            <person name="Secka A."/>
            <person name="Antonio M."/>
            <person name="Oren A."/>
            <person name="Chaudhuri R.R."/>
            <person name="La Ragione R."/>
            <person name="Hildebrand F."/>
            <person name="Pallen M.J."/>
        </authorList>
    </citation>
    <scope>NUCLEOTIDE SEQUENCE</scope>
    <source>
        <strain evidence="12">11167</strain>
    </source>
</reference>
<accession>A0A9D9E926</accession>
<keyword evidence="5 9" id="KW-0067">ATP-binding</keyword>
<feature type="site" description="Interaction with tRNA" evidence="9">
    <location>
        <position position="133"/>
    </location>
</feature>
<comment type="similarity">
    <text evidence="9">Belongs to the MnmA/TRMU family.</text>
</comment>
<dbReference type="Gene3D" id="2.30.30.280">
    <property type="entry name" value="Adenine nucleotide alpha hydrolases-like domains"/>
    <property type="match status" value="1"/>
</dbReference>
<dbReference type="SUPFAM" id="SSF52402">
    <property type="entry name" value="Adenine nucleotide alpha hydrolases-like"/>
    <property type="match status" value="1"/>
</dbReference>
<dbReference type="GO" id="GO:0005524">
    <property type="term" value="F:ATP binding"/>
    <property type="evidence" value="ECO:0007669"/>
    <property type="project" value="UniProtKB-KW"/>
</dbReference>
<dbReference type="GO" id="GO:0002143">
    <property type="term" value="P:tRNA wobble position uridine thiolation"/>
    <property type="evidence" value="ECO:0007669"/>
    <property type="project" value="TreeGrafter"/>
</dbReference>
<dbReference type="Pfam" id="PF03054">
    <property type="entry name" value="tRNA_Me_trans"/>
    <property type="match status" value="1"/>
</dbReference>
<comment type="caution">
    <text evidence="9">Lacks conserved residue(s) required for the propagation of feature annotation.</text>
</comment>
<feature type="domain" description="tRNA-specific 2-thiouridylase MnmA-like C-terminal" evidence="10">
    <location>
        <begin position="282"/>
        <end position="354"/>
    </location>
</feature>
<dbReference type="Gene3D" id="3.40.50.620">
    <property type="entry name" value="HUPs"/>
    <property type="match status" value="1"/>
</dbReference>
<feature type="region of interest" description="Interaction with tRNA" evidence="9">
    <location>
        <begin position="156"/>
        <end position="158"/>
    </location>
</feature>
<evidence type="ECO:0000256" key="5">
    <source>
        <dbReference type="ARBA" id="ARBA00022840"/>
    </source>
</evidence>
<dbReference type="EMBL" id="JADIMU010000037">
    <property type="protein sequence ID" value="MBO8443263.1"/>
    <property type="molecule type" value="Genomic_DNA"/>
</dbReference>
<dbReference type="InterPro" id="IPR023382">
    <property type="entry name" value="MnmA-like_central_sf"/>
</dbReference>
<comment type="function">
    <text evidence="9">Catalyzes the 2-thiolation of uridine at the wobble position (U34) of tRNA, leading to the formation of s(2)U34.</text>
</comment>
<dbReference type="NCBIfam" id="TIGR00420">
    <property type="entry name" value="trmU"/>
    <property type="match status" value="1"/>
</dbReference>
<protein>
    <recommendedName>
        <fullName evidence="9">tRNA-specific 2-thiouridylase MnmA</fullName>
        <ecNumber evidence="9">2.8.1.13</ecNumber>
    </recommendedName>
</protein>
<dbReference type="GO" id="GO:0103016">
    <property type="term" value="F:tRNA-uridine 2-sulfurtransferase activity"/>
    <property type="evidence" value="ECO:0007669"/>
    <property type="project" value="UniProtKB-EC"/>
</dbReference>
<dbReference type="GO" id="GO:0005737">
    <property type="term" value="C:cytoplasm"/>
    <property type="evidence" value="ECO:0007669"/>
    <property type="project" value="UniProtKB-SubCell"/>
</dbReference>
<dbReference type="InterPro" id="IPR046884">
    <property type="entry name" value="MnmA-like_central"/>
</dbReference>
<evidence type="ECO:0000256" key="2">
    <source>
        <dbReference type="ARBA" id="ARBA00022679"/>
    </source>
</evidence>
<keyword evidence="1 9" id="KW-0820">tRNA-binding</keyword>
<evidence type="ECO:0000256" key="6">
    <source>
        <dbReference type="ARBA" id="ARBA00022884"/>
    </source>
</evidence>
<dbReference type="EC" id="2.8.1.13" evidence="9"/>
<evidence type="ECO:0000313" key="13">
    <source>
        <dbReference type="Proteomes" id="UP000823633"/>
    </source>
</evidence>
<dbReference type="InterPro" id="IPR014729">
    <property type="entry name" value="Rossmann-like_a/b/a_fold"/>
</dbReference>
<dbReference type="PANTHER" id="PTHR11933">
    <property type="entry name" value="TRNA 5-METHYLAMINOMETHYL-2-THIOURIDYLATE -METHYLTRANSFERASE"/>
    <property type="match status" value="1"/>
</dbReference>
<keyword evidence="4 9" id="KW-0547">Nucleotide-binding</keyword>
<keyword evidence="7" id="KW-1015">Disulfide bond</keyword>
<evidence type="ECO:0000256" key="7">
    <source>
        <dbReference type="ARBA" id="ARBA00023157"/>
    </source>
</evidence>
<evidence type="ECO:0000256" key="3">
    <source>
        <dbReference type="ARBA" id="ARBA00022694"/>
    </source>
</evidence>
<feature type="binding site" evidence="9">
    <location>
        <begin position="6"/>
        <end position="13"/>
    </location>
    <ligand>
        <name>ATP</name>
        <dbReference type="ChEBI" id="CHEBI:30616"/>
    </ligand>
</feature>
<keyword evidence="3 9" id="KW-0819">tRNA processing</keyword>
<organism evidence="12 13">
    <name type="scientific">Candidatus Aphodenecus pullistercoris</name>
    <dbReference type="NCBI Taxonomy" id="2840669"/>
    <lineage>
        <taxon>Bacteria</taxon>
        <taxon>Pseudomonadati</taxon>
        <taxon>Spirochaetota</taxon>
        <taxon>Spirochaetia</taxon>
        <taxon>Spirochaetales</taxon>
        <taxon>Candidatus Aphodenecus</taxon>
    </lineage>
</organism>
<dbReference type="CDD" id="cd01998">
    <property type="entry name" value="MnmA_TRMU-like"/>
    <property type="match status" value="1"/>
</dbReference>
<comment type="subcellular location">
    <subcellularLocation>
        <location evidence="9">Cytoplasm</location>
    </subcellularLocation>
</comment>
<feature type="site" description="Interaction with tRNA" evidence="9">
    <location>
        <position position="338"/>
    </location>
</feature>
<feature type="binding site" evidence="9">
    <location>
        <position position="132"/>
    </location>
    <ligand>
        <name>ATP</name>
        <dbReference type="ChEBI" id="CHEBI:30616"/>
    </ligand>
</feature>
<dbReference type="FunFam" id="2.30.30.280:FF:000001">
    <property type="entry name" value="tRNA-specific 2-thiouridylase MnmA"/>
    <property type="match status" value="1"/>
</dbReference>
<evidence type="ECO:0000259" key="10">
    <source>
        <dbReference type="Pfam" id="PF20258"/>
    </source>
</evidence>
<evidence type="ECO:0000256" key="8">
    <source>
        <dbReference type="ARBA" id="ARBA00051542"/>
    </source>
</evidence>
<dbReference type="HAMAP" id="MF_00144">
    <property type="entry name" value="tRNA_thiouridyl_MnmA"/>
    <property type="match status" value="1"/>
</dbReference>
<dbReference type="Gene3D" id="2.40.30.10">
    <property type="entry name" value="Translation factors"/>
    <property type="match status" value="1"/>
</dbReference>
<evidence type="ECO:0000256" key="9">
    <source>
        <dbReference type="HAMAP-Rule" id="MF_00144"/>
    </source>
</evidence>
<feature type="domain" description="tRNA-specific 2-thiouridylase MnmA-like central" evidence="11">
    <location>
        <begin position="218"/>
        <end position="271"/>
    </location>
</feature>
<dbReference type="Proteomes" id="UP000823633">
    <property type="component" value="Unassembled WGS sequence"/>
</dbReference>